<reference evidence="1" key="1">
    <citation type="submission" date="2020-06" db="EMBL/GenBank/DDBJ databases">
        <title>Draft genome of Bugula neritina, a colonial animal packing powerful symbionts and potential medicines.</title>
        <authorList>
            <person name="Rayko M."/>
        </authorList>
    </citation>
    <scope>NUCLEOTIDE SEQUENCE [LARGE SCALE GENOMIC DNA]</scope>
    <source>
        <strain evidence="1">Kwan_BN1</strain>
    </source>
</reference>
<organism evidence="1 2">
    <name type="scientific">Bugula neritina</name>
    <name type="common">Brown bryozoan</name>
    <name type="synonym">Sertularia neritina</name>
    <dbReference type="NCBI Taxonomy" id="10212"/>
    <lineage>
        <taxon>Eukaryota</taxon>
        <taxon>Metazoa</taxon>
        <taxon>Spiralia</taxon>
        <taxon>Lophotrochozoa</taxon>
        <taxon>Bryozoa</taxon>
        <taxon>Gymnolaemata</taxon>
        <taxon>Cheilostomatida</taxon>
        <taxon>Flustrina</taxon>
        <taxon>Buguloidea</taxon>
        <taxon>Bugulidae</taxon>
        <taxon>Bugula</taxon>
    </lineage>
</organism>
<accession>A0A7J7KG77</accession>
<name>A0A7J7KG77_BUGNE</name>
<protein>
    <submittedName>
        <fullName evidence="1">Uncharacterized protein</fullName>
    </submittedName>
</protein>
<dbReference type="AlphaFoldDB" id="A0A7J7KG77"/>
<evidence type="ECO:0000313" key="2">
    <source>
        <dbReference type="Proteomes" id="UP000593567"/>
    </source>
</evidence>
<keyword evidence="2" id="KW-1185">Reference proteome</keyword>
<evidence type="ECO:0000313" key="1">
    <source>
        <dbReference type="EMBL" id="KAF6037203.1"/>
    </source>
</evidence>
<proteinExistence type="predicted"/>
<dbReference type="Proteomes" id="UP000593567">
    <property type="component" value="Unassembled WGS sequence"/>
</dbReference>
<comment type="caution">
    <text evidence="1">The sequence shown here is derived from an EMBL/GenBank/DDBJ whole genome shotgun (WGS) entry which is preliminary data.</text>
</comment>
<gene>
    <name evidence="1" type="ORF">EB796_004482</name>
</gene>
<dbReference type="EMBL" id="VXIV02000606">
    <property type="protein sequence ID" value="KAF6037203.1"/>
    <property type="molecule type" value="Genomic_DNA"/>
</dbReference>
<sequence length="113" mass="12864">MSGEMGKDVNLSDYFSEDQIKAMGKYEKTRNENLIRNYNYMKSIGLDTIKPPFPKKKENLKQPLANRRSLGSLEKDGEAAVNTRPVRGMLFGQFLQAVYVVSIKAFYVDVASY</sequence>